<evidence type="ECO:0000259" key="3">
    <source>
        <dbReference type="PROSITE" id="PS50206"/>
    </source>
</evidence>
<gene>
    <name evidence="4" type="ORF">FRY97_19470</name>
</gene>
<dbReference type="CDD" id="cd01448">
    <property type="entry name" value="TST_Repeat_1"/>
    <property type="match status" value="1"/>
</dbReference>
<dbReference type="SUPFAM" id="SSF52821">
    <property type="entry name" value="Rhodanese/Cell cycle control phosphatase"/>
    <property type="match status" value="2"/>
</dbReference>
<dbReference type="InterPro" id="IPR001763">
    <property type="entry name" value="Rhodanese-like_dom"/>
</dbReference>
<dbReference type="GO" id="GO:0004792">
    <property type="term" value="F:thiosulfate-cyanide sulfurtransferase activity"/>
    <property type="evidence" value="ECO:0007669"/>
    <property type="project" value="TreeGrafter"/>
</dbReference>
<dbReference type="InterPro" id="IPR045078">
    <property type="entry name" value="TST/MPST-like"/>
</dbReference>
<proteinExistence type="predicted"/>
<keyword evidence="5" id="KW-1185">Reference proteome</keyword>
<evidence type="ECO:0000256" key="2">
    <source>
        <dbReference type="ARBA" id="ARBA00022737"/>
    </source>
</evidence>
<evidence type="ECO:0000256" key="1">
    <source>
        <dbReference type="ARBA" id="ARBA00022679"/>
    </source>
</evidence>
<comment type="caution">
    <text evidence="4">The sequence shown here is derived from an EMBL/GenBank/DDBJ whole genome shotgun (WGS) entry which is preliminary data.</text>
</comment>
<evidence type="ECO:0000313" key="4">
    <source>
        <dbReference type="EMBL" id="TXB61362.1"/>
    </source>
</evidence>
<name>A0A5C6RJ33_9BACT</name>
<dbReference type="OrthoDB" id="9770030at2"/>
<dbReference type="Pfam" id="PF00581">
    <property type="entry name" value="Rhodanese"/>
    <property type="match status" value="2"/>
</dbReference>
<dbReference type="AlphaFoldDB" id="A0A5C6RJ33"/>
<sequence>MFRTIISPEELHEKLNRQTWVIVDCRYSLGDPEAGARAYAEGHIPGACFAHLDKDLSGKIVPGETGRHPLPSIVKLTQRFSSWGIGEGVQVVAYDDRSGAIAARLWWLLRWLGHDAVAVLDGGWRAWTGQGLPVEHGHEAKGPRVFKPNQREGWVVEADEILSRMGAEDFLLVDSRGRERYLGEDEPIDPVAGHIPGAKNFPHTDLVEPGGTWLSSEELEQRFDALLENDEADDVVFYCGSGVTACRNLLAYHHASLGDARLYPGSWSHWITDASRPVARGEERG</sequence>
<dbReference type="FunFam" id="3.40.250.10:FF:000035">
    <property type="entry name" value="Thiosulfate sulfurtransferase"/>
    <property type="match status" value="1"/>
</dbReference>
<feature type="domain" description="Rhodanese" evidence="3">
    <location>
        <begin position="16"/>
        <end position="136"/>
    </location>
</feature>
<dbReference type="Proteomes" id="UP000321580">
    <property type="component" value="Unassembled WGS sequence"/>
</dbReference>
<dbReference type="InterPro" id="IPR036873">
    <property type="entry name" value="Rhodanese-like_dom_sf"/>
</dbReference>
<dbReference type="Gene3D" id="3.40.250.10">
    <property type="entry name" value="Rhodanese-like domain"/>
    <property type="match status" value="2"/>
</dbReference>
<keyword evidence="1 4" id="KW-0808">Transferase</keyword>
<dbReference type="SMART" id="SM00450">
    <property type="entry name" value="RHOD"/>
    <property type="match status" value="2"/>
</dbReference>
<reference evidence="4 5" key="1">
    <citation type="submission" date="2019-08" db="EMBL/GenBank/DDBJ databases">
        <title>Genome of Phaeodactylibacter luteus.</title>
        <authorList>
            <person name="Bowman J.P."/>
        </authorList>
    </citation>
    <scope>NUCLEOTIDE SEQUENCE [LARGE SCALE GENOMIC DNA]</scope>
    <source>
        <strain evidence="4 5">KCTC 42180</strain>
    </source>
</reference>
<organism evidence="4 5">
    <name type="scientific">Phaeodactylibacter luteus</name>
    <dbReference type="NCBI Taxonomy" id="1564516"/>
    <lineage>
        <taxon>Bacteria</taxon>
        <taxon>Pseudomonadati</taxon>
        <taxon>Bacteroidota</taxon>
        <taxon>Saprospiria</taxon>
        <taxon>Saprospirales</taxon>
        <taxon>Haliscomenobacteraceae</taxon>
        <taxon>Phaeodactylibacter</taxon>
    </lineage>
</organism>
<keyword evidence="2" id="KW-0677">Repeat</keyword>
<evidence type="ECO:0000313" key="5">
    <source>
        <dbReference type="Proteomes" id="UP000321580"/>
    </source>
</evidence>
<dbReference type="EMBL" id="VOOR01000063">
    <property type="protein sequence ID" value="TXB61362.1"/>
    <property type="molecule type" value="Genomic_DNA"/>
</dbReference>
<accession>A0A5C6RJ33</accession>
<dbReference type="PROSITE" id="PS50206">
    <property type="entry name" value="RHODANESE_3"/>
    <property type="match status" value="2"/>
</dbReference>
<feature type="domain" description="Rhodanese" evidence="3">
    <location>
        <begin position="166"/>
        <end position="279"/>
    </location>
</feature>
<dbReference type="PANTHER" id="PTHR11364:SF27">
    <property type="entry name" value="SULFURTRANSFERASE"/>
    <property type="match status" value="1"/>
</dbReference>
<dbReference type="PANTHER" id="PTHR11364">
    <property type="entry name" value="THIOSULFATE SULFERTANSFERASE"/>
    <property type="match status" value="1"/>
</dbReference>
<protein>
    <submittedName>
        <fullName evidence="4">Sulfurtransferase</fullName>
    </submittedName>
</protein>
<dbReference type="RefSeq" id="WP_147169265.1">
    <property type="nucleotide sequence ID" value="NZ_VOOR01000063.1"/>
</dbReference>
<dbReference type="CDD" id="cd01449">
    <property type="entry name" value="TST_Repeat_2"/>
    <property type="match status" value="1"/>
</dbReference>